<feature type="binding site" evidence="12">
    <location>
        <position position="30"/>
    </location>
    <ligand>
        <name>UDP-N-acetyl-alpha-D-muramoyl-L-alanyl-D-glutamate</name>
        <dbReference type="ChEBI" id="CHEBI:83900"/>
    </ligand>
</feature>
<dbReference type="RefSeq" id="WP_151622548.1">
    <property type="nucleotide sequence ID" value="NZ_CP043028.1"/>
</dbReference>
<dbReference type="GO" id="GO:0000287">
    <property type="term" value="F:magnesium ion binding"/>
    <property type="evidence" value="ECO:0007669"/>
    <property type="project" value="UniProtKB-UniRule"/>
</dbReference>
<feature type="binding site" evidence="12">
    <location>
        <position position="179"/>
    </location>
    <ligand>
        <name>UDP-N-acetyl-alpha-D-muramoyl-L-alanyl-D-glutamate</name>
        <dbReference type="ChEBI" id="CHEBI:83900"/>
    </ligand>
</feature>
<dbReference type="Gene3D" id="3.90.190.20">
    <property type="entry name" value="Mur ligase, C-terminal domain"/>
    <property type="match status" value="1"/>
</dbReference>
<keyword evidence="5 12" id="KW-0132">Cell division</keyword>
<evidence type="ECO:0000256" key="9">
    <source>
        <dbReference type="ARBA" id="ARBA00022984"/>
    </source>
</evidence>
<protein>
    <recommendedName>
        <fullName evidence="12">UDP-N-acetylmuramoyl-L-alanyl-D-glutamate--2,6-diaminopimelate ligase</fullName>
        <ecNumber evidence="12">6.3.2.13</ecNumber>
    </recommendedName>
    <alternativeName>
        <fullName evidence="12">Meso-A2pm-adding enzyme</fullName>
    </alternativeName>
    <alternativeName>
        <fullName evidence="12">Meso-diaminopimelate-adding enzyme</fullName>
    </alternativeName>
    <alternativeName>
        <fullName evidence="12">UDP-MurNAc-L-Ala-D-Glu:meso-diaminopimelate ligase</fullName>
    </alternativeName>
    <alternativeName>
        <fullName evidence="12">UDP-MurNAc-tripeptide synthetase</fullName>
    </alternativeName>
    <alternativeName>
        <fullName evidence="12">UDP-N-acetylmuramyl-tripeptide synthetase</fullName>
    </alternativeName>
</protein>
<evidence type="ECO:0000259" key="14">
    <source>
        <dbReference type="Pfam" id="PF01225"/>
    </source>
</evidence>
<dbReference type="SUPFAM" id="SSF53244">
    <property type="entry name" value="MurD-like peptide ligases, peptide-binding domain"/>
    <property type="match status" value="1"/>
</dbReference>
<keyword evidence="6 12" id="KW-0547">Nucleotide-binding</keyword>
<reference evidence="18" key="1">
    <citation type="submission" date="2019-08" db="EMBL/GenBank/DDBJ databases">
        <title>Complete Genome Sequence of the Polysaccharide-Degrading Rumen Bacterium Pseudobutyrivibrio xylanivorans MA3014.</title>
        <authorList>
            <person name="Palevich N."/>
            <person name="Maclean P.H."/>
            <person name="Kelly W.J."/>
            <person name="Leahy S.C."/>
            <person name="Rakonjac J."/>
            <person name="Attwood G.T."/>
        </authorList>
    </citation>
    <scope>NUCLEOTIDE SEQUENCE [LARGE SCALE GENOMIC DNA]</scope>
    <source>
        <strain evidence="18">MA3014</strain>
    </source>
</reference>
<feature type="binding site" evidence="12">
    <location>
        <begin position="110"/>
        <end position="116"/>
    </location>
    <ligand>
        <name>ATP</name>
        <dbReference type="ChEBI" id="CHEBI:30616"/>
    </ligand>
</feature>
<feature type="binding site" evidence="12">
    <location>
        <position position="380"/>
    </location>
    <ligand>
        <name>meso-2,6-diaminopimelate</name>
        <dbReference type="ChEBI" id="CHEBI:57791"/>
    </ligand>
</feature>
<evidence type="ECO:0000256" key="6">
    <source>
        <dbReference type="ARBA" id="ARBA00022741"/>
    </source>
</evidence>
<proteinExistence type="inferred from homology"/>
<dbReference type="EMBL" id="CP043028">
    <property type="protein sequence ID" value="QFJ54052.1"/>
    <property type="molecule type" value="Genomic_DNA"/>
</dbReference>
<comment type="caution">
    <text evidence="12">Lacks conserved residue(s) required for the propagation of feature annotation.</text>
</comment>
<dbReference type="GO" id="GO:0004326">
    <property type="term" value="F:tetrahydrofolylpolyglutamate synthase activity"/>
    <property type="evidence" value="ECO:0007669"/>
    <property type="project" value="InterPro"/>
</dbReference>
<dbReference type="GO" id="GO:0009252">
    <property type="term" value="P:peptidoglycan biosynthetic process"/>
    <property type="evidence" value="ECO:0007669"/>
    <property type="project" value="UniProtKB-UniRule"/>
</dbReference>
<evidence type="ECO:0000256" key="1">
    <source>
        <dbReference type="ARBA" id="ARBA00004752"/>
    </source>
</evidence>
<dbReference type="InterPro" id="IPR036615">
    <property type="entry name" value="Mur_ligase_C_dom_sf"/>
</dbReference>
<dbReference type="Pfam" id="PF01225">
    <property type="entry name" value="Mur_ligase"/>
    <property type="match status" value="1"/>
</dbReference>
<dbReference type="EC" id="6.3.2.13" evidence="12"/>
<dbReference type="Gene3D" id="3.40.1190.10">
    <property type="entry name" value="Mur-like, catalytic domain"/>
    <property type="match status" value="1"/>
</dbReference>
<dbReference type="GO" id="GO:0051301">
    <property type="term" value="P:cell division"/>
    <property type="evidence" value="ECO:0007669"/>
    <property type="project" value="UniProtKB-KW"/>
</dbReference>
<dbReference type="HAMAP" id="MF_00208">
    <property type="entry name" value="MurE"/>
    <property type="match status" value="1"/>
</dbReference>
<feature type="binding site" evidence="12">
    <location>
        <position position="456"/>
    </location>
    <ligand>
        <name>meso-2,6-diaminopimelate</name>
        <dbReference type="ChEBI" id="CHEBI:57791"/>
    </ligand>
</feature>
<sequence>MKLVELLDKLNYELYAGELDREISTLTYDSRKVEKDSVFVCISGTVRDAHDFIPDVIEKGASVIIIEKDVEPVDGITYIKVKNSREALAYTSAAYFGHPAEKLKTIGITGTKGKTTTTYMVKSILDSAGIKTGLIGTIESIVGDERIPAVNTTPESYRVQELFAQMVEAGLDAVVMEVSSQALMLHRVSGFTFDIGVFTNLEPDHIGDNEHKDFEDYMYCKSLLFQQCKTGIFNGDSEHIEGILKGHTCEVIKYGYGKDNDLIAENVELLNENGALGVRYHITGKEDMTVEVNVPGAFSVYNSLTAVAICKQFNVAEDKIKSALMNVHVKGRIELVPVSSKFTVMIDYAHNAMALESLLTTLRAYEPGRLVCMFGCGGNRAKSRRYEMGEVSSKLADLTVVTSDNPRNEEPMDIINDILIGVKKADGEYVTVPDRKEAIRYCLTNAKDGDIIVLAGKGHEDYQEIKGVKHHMDERELIAEIIKEDGNDII</sequence>
<keyword evidence="9 12" id="KW-0573">Peptidoglycan synthesis</keyword>
<comment type="PTM">
    <text evidence="12">Carboxylation is probably crucial for Mg(2+) binding and, consequently, for the gamma-phosphate positioning of ATP.</text>
</comment>
<comment type="pathway">
    <text evidence="1 12 13">Cell wall biogenesis; peptidoglycan biosynthesis.</text>
</comment>
<evidence type="ECO:0000256" key="8">
    <source>
        <dbReference type="ARBA" id="ARBA00022960"/>
    </source>
</evidence>
<evidence type="ECO:0000256" key="2">
    <source>
        <dbReference type="ARBA" id="ARBA00005898"/>
    </source>
</evidence>
<evidence type="ECO:0000256" key="12">
    <source>
        <dbReference type="HAMAP-Rule" id="MF_00208"/>
    </source>
</evidence>
<dbReference type="GO" id="GO:0008360">
    <property type="term" value="P:regulation of cell shape"/>
    <property type="evidence" value="ECO:0007669"/>
    <property type="project" value="UniProtKB-KW"/>
</dbReference>
<keyword evidence="8 12" id="KW-0133">Cell shape</keyword>
<organism evidence="17 18">
    <name type="scientific">Pseudobutyrivibrio xylanivorans</name>
    <dbReference type="NCBI Taxonomy" id="185007"/>
    <lineage>
        <taxon>Bacteria</taxon>
        <taxon>Bacillati</taxon>
        <taxon>Bacillota</taxon>
        <taxon>Clostridia</taxon>
        <taxon>Lachnospirales</taxon>
        <taxon>Lachnospiraceae</taxon>
        <taxon>Pseudobutyrivibrio</taxon>
    </lineage>
</organism>
<dbReference type="UniPathway" id="UPA00219"/>
<dbReference type="Pfam" id="PF02875">
    <property type="entry name" value="Mur_ligase_C"/>
    <property type="match status" value="1"/>
</dbReference>
<evidence type="ECO:0000256" key="11">
    <source>
        <dbReference type="ARBA" id="ARBA00023316"/>
    </source>
</evidence>
<keyword evidence="12" id="KW-0460">Magnesium</keyword>
<evidence type="ECO:0000256" key="7">
    <source>
        <dbReference type="ARBA" id="ARBA00022840"/>
    </source>
</evidence>
<dbReference type="Gene3D" id="3.40.1390.10">
    <property type="entry name" value="MurE/MurF, N-terminal domain"/>
    <property type="match status" value="1"/>
</dbReference>
<keyword evidence="11 12" id="KW-0961">Cell wall biogenesis/degradation</keyword>
<dbReference type="GO" id="GO:0071555">
    <property type="term" value="P:cell wall organization"/>
    <property type="evidence" value="ECO:0007669"/>
    <property type="project" value="UniProtKB-KW"/>
</dbReference>
<dbReference type="Pfam" id="PF08245">
    <property type="entry name" value="Mur_ligase_M"/>
    <property type="match status" value="1"/>
</dbReference>
<evidence type="ECO:0000256" key="4">
    <source>
        <dbReference type="ARBA" id="ARBA00022598"/>
    </source>
</evidence>
<dbReference type="InterPro" id="IPR036565">
    <property type="entry name" value="Mur-like_cat_sf"/>
</dbReference>
<dbReference type="PROSITE" id="PS01011">
    <property type="entry name" value="FOLYLPOLYGLU_SYNT_1"/>
    <property type="match status" value="1"/>
</dbReference>
<comment type="similarity">
    <text evidence="2 12">Belongs to the MurCDEF family. MurE subfamily.</text>
</comment>
<dbReference type="GO" id="GO:0005524">
    <property type="term" value="F:ATP binding"/>
    <property type="evidence" value="ECO:0007669"/>
    <property type="project" value="UniProtKB-UniRule"/>
</dbReference>
<feature type="binding site" evidence="12">
    <location>
        <position position="460"/>
    </location>
    <ligand>
        <name>meso-2,6-diaminopimelate</name>
        <dbReference type="ChEBI" id="CHEBI:57791"/>
    </ligand>
</feature>
<dbReference type="SUPFAM" id="SSF63418">
    <property type="entry name" value="MurE/MurF N-terminal domain"/>
    <property type="match status" value="1"/>
</dbReference>
<dbReference type="NCBIfam" id="NF001126">
    <property type="entry name" value="PRK00139.1-4"/>
    <property type="match status" value="1"/>
</dbReference>
<keyword evidence="3 12" id="KW-0963">Cytoplasm</keyword>
<dbReference type="Proteomes" id="UP000327030">
    <property type="component" value="Chromosome 1"/>
</dbReference>
<name>A0A5P6VNR3_PSEXY</name>
<keyword evidence="7 12" id="KW-0067">ATP-binding</keyword>
<feature type="short sequence motif" description="Meso-diaminopimelate recognition motif" evidence="12">
    <location>
        <begin position="404"/>
        <end position="407"/>
    </location>
</feature>
<comment type="function">
    <text evidence="12">Catalyzes the addition of meso-diaminopimelic acid to the nucleotide precursor UDP-N-acetylmuramoyl-L-alanyl-D-glutamate (UMAG) in the biosynthesis of bacterial cell-wall peptidoglycan.</text>
</comment>
<comment type="subcellular location">
    <subcellularLocation>
        <location evidence="12 13">Cytoplasm</location>
    </subcellularLocation>
</comment>
<comment type="catalytic activity">
    <reaction evidence="12">
        <text>UDP-N-acetyl-alpha-D-muramoyl-L-alanyl-D-glutamate + meso-2,6-diaminopimelate + ATP = UDP-N-acetyl-alpha-D-muramoyl-L-alanyl-gamma-D-glutamyl-meso-2,6-diaminopimelate + ADP + phosphate + H(+)</text>
        <dbReference type="Rhea" id="RHEA:23676"/>
        <dbReference type="ChEBI" id="CHEBI:15378"/>
        <dbReference type="ChEBI" id="CHEBI:30616"/>
        <dbReference type="ChEBI" id="CHEBI:43474"/>
        <dbReference type="ChEBI" id="CHEBI:57791"/>
        <dbReference type="ChEBI" id="CHEBI:83900"/>
        <dbReference type="ChEBI" id="CHEBI:83905"/>
        <dbReference type="ChEBI" id="CHEBI:456216"/>
        <dbReference type="EC" id="6.3.2.13"/>
    </reaction>
</comment>
<dbReference type="InterPro" id="IPR005761">
    <property type="entry name" value="UDP-N-AcMur-Glu-dNH2Pim_ligase"/>
</dbReference>
<dbReference type="GO" id="GO:0005737">
    <property type="term" value="C:cytoplasm"/>
    <property type="evidence" value="ECO:0007669"/>
    <property type="project" value="UniProtKB-SubCell"/>
</dbReference>
<dbReference type="InterPro" id="IPR013221">
    <property type="entry name" value="Mur_ligase_cen"/>
</dbReference>
<feature type="binding site" evidence="12">
    <location>
        <begin position="152"/>
        <end position="153"/>
    </location>
    <ligand>
        <name>UDP-N-acetyl-alpha-D-muramoyl-L-alanyl-D-glutamate</name>
        <dbReference type="ChEBI" id="CHEBI:83900"/>
    </ligand>
</feature>
<evidence type="ECO:0000256" key="5">
    <source>
        <dbReference type="ARBA" id="ARBA00022618"/>
    </source>
</evidence>
<comment type="cofactor">
    <cofactor evidence="12">
        <name>Mg(2+)</name>
        <dbReference type="ChEBI" id="CHEBI:18420"/>
    </cofactor>
</comment>
<dbReference type="InterPro" id="IPR018109">
    <property type="entry name" value="Folylpolyglutamate_synth_CS"/>
</dbReference>
<feature type="domain" description="Mur ligase N-terminal catalytic" evidence="14">
    <location>
        <begin position="22"/>
        <end position="93"/>
    </location>
</feature>
<evidence type="ECO:0000259" key="16">
    <source>
        <dbReference type="Pfam" id="PF08245"/>
    </source>
</evidence>
<feature type="domain" description="Mur ligase central" evidence="16">
    <location>
        <begin position="108"/>
        <end position="309"/>
    </location>
</feature>
<dbReference type="SUPFAM" id="SSF53623">
    <property type="entry name" value="MurD-like peptide ligases, catalytic domain"/>
    <property type="match status" value="1"/>
</dbReference>
<dbReference type="InterPro" id="IPR035911">
    <property type="entry name" value="MurE/MurF_N"/>
</dbReference>
<dbReference type="PANTHER" id="PTHR23135">
    <property type="entry name" value="MUR LIGASE FAMILY MEMBER"/>
    <property type="match status" value="1"/>
</dbReference>
<evidence type="ECO:0000313" key="18">
    <source>
        <dbReference type="Proteomes" id="UP000327030"/>
    </source>
</evidence>
<keyword evidence="4 12" id="KW-0436">Ligase</keyword>
<feature type="binding site" evidence="12">
    <location>
        <begin position="404"/>
        <end position="407"/>
    </location>
    <ligand>
        <name>meso-2,6-diaminopimelate</name>
        <dbReference type="ChEBI" id="CHEBI:57791"/>
    </ligand>
</feature>
<evidence type="ECO:0000256" key="10">
    <source>
        <dbReference type="ARBA" id="ARBA00023306"/>
    </source>
</evidence>
<feature type="binding site" evidence="12">
    <location>
        <position position="187"/>
    </location>
    <ligand>
        <name>UDP-N-acetyl-alpha-D-muramoyl-L-alanyl-D-glutamate</name>
        <dbReference type="ChEBI" id="CHEBI:83900"/>
    </ligand>
</feature>
<evidence type="ECO:0000256" key="3">
    <source>
        <dbReference type="ARBA" id="ARBA00022490"/>
    </source>
</evidence>
<dbReference type="KEGG" id="pxv:FXF36_03790"/>
<dbReference type="PANTHER" id="PTHR23135:SF4">
    <property type="entry name" value="UDP-N-ACETYLMURAMOYL-L-ALANYL-D-GLUTAMATE--2,6-DIAMINOPIMELATE LIGASE MURE HOMOLOG, CHLOROPLASTIC"/>
    <property type="match status" value="1"/>
</dbReference>
<evidence type="ECO:0000256" key="13">
    <source>
        <dbReference type="RuleBase" id="RU004135"/>
    </source>
</evidence>
<feature type="modified residue" description="N6-carboxylysine" evidence="12">
    <location>
        <position position="221"/>
    </location>
</feature>
<dbReference type="OrthoDB" id="9800958at2"/>
<feature type="domain" description="Mur ligase C-terminal" evidence="15">
    <location>
        <begin position="331"/>
        <end position="458"/>
    </location>
</feature>
<dbReference type="InterPro" id="IPR000713">
    <property type="entry name" value="Mur_ligase_N"/>
</dbReference>
<gene>
    <name evidence="12" type="primary">murE</name>
    <name evidence="17" type="ORF">FXF36_03790</name>
</gene>
<accession>A0A5P6VNR3</accession>
<dbReference type="AlphaFoldDB" id="A0A5P6VNR3"/>
<dbReference type="NCBIfam" id="TIGR01085">
    <property type="entry name" value="murE"/>
    <property type="match status" value="1"/>
</dbReference>
<keyword evidence="10 12" id="KW-0131">Cell cycle</keyword>
<dbReference type="InterPro" id="IPR004101">
    <property type="entry name" value="Mur_ligase_C"/>
</dbReference>
<evidence type="ECO:0000259" key="15">
    <source>
        <dbReference type="Pfam" id="PF02875"/>
    </source>
</evidence>
<dbReference type="GO" id="GO:0008765">
    <property type="term" value="F:UDP-N-acetylmuramoylalanyl-D-glutamate-2,6-diaminopimelate ligase activity"/>
    <property type="evidence" value="ECO:0007669"/>
    <property type="project" value="UniProtKB-UniRule"/>
</dbReference>
<feature type="binding site" evidence="12">
    <location>
        <position position="151"/>
    </location>
    <ligand>
        <name>UDP-N-acetyl-alpha-D-muramoyl-L-alanyl-D-glutamate</name>
        <dbReference type="ChEBI" id="CHEBI:83900"/>
    </ligand>
</feature>
<evidence type="ECO:0000313" key="17">
    <source>
        <dbReference type="EMBL" id="QFJ54052.1"/>
    </source>
</evidence>